<dbReference type="KEGG" id="stha:NCTC11429_04676"/>
<name>A0A4U9W2G4_9SPHI</name>
<dbReference type="RefSeq" id="WP_028068182.1">
    <property type="nucleotide sequence ID" value="NZ_JBPFQZ010000001.1"/>
</dbReference>
<sequence length="849" mass="95675">MVKRPCWTFNNYIYSYKYDGRRRLVEKKIPGKGWEYLVYNRNDQVVLTQDAEQRARKEWTYTRYDAFGRITSSGLYTNTAKVSRADVSGLVDASTGPLWETRSGADYPSPATTFPLAGTGITIKPLVVNYYDDYSFTGAADLPDSGISRSQMIRSLQTGSRVYRTDGTQPLLTVMYYDDYGRVIQTASKNHLEGKDYVTNTYLFSGELKTSTRVHTPKTGTATTIVTSNEYDHVGRLVSAKERIGSQAEVTLASNSYNEIGQLKTRYMGKAGTEPGYVDTTSYTYNERGWLTGSISPRFSQQLKYQDGPTPQWNGNISQQLWNENSRLDATAQSFTYVYDKLNRLRSGTNGLTGTAEMAEVISYDDLGMGNIKTLKRDAQAVTTYTYDGNKLTGLSGGLKGSYTYDANGNAKTDRLGMAFTYNHLNLPQTAKKTGTDVSFLYDATGTKLQKVSKIGTTTPIITKRDYVDGIEYNSGTIDIIHNAVGYAMWNGTNYVYHYNLKDHLGSVRATLKRRTNSTSVVDVVQPDNYYPFGKRRVVLGGNNRYLYNGKEIQGELGETYDYGARFYDAEIGRWNVVDPMAEDYAHWSPYNYAMNSPLVYIDPDGMSSEGFYTRYVRPDGSTIVNTNDGRNDVVIVPTNRMADFMHNLNETEKSPQYSIHSIGWNNYWRGEFGISISENTLNYAGHYLLGTEESRAAQVKYFVTGKSGDYRDFVRTRIFASWSGPVHVTFNIVTGAQLYSGLVAVPGLRAAYEAEVKALSNLANEMRLAGKSNEEIARTVSRMRREIGVKYKELTPAQLRNEIYERNTKKYGDPLGPSIDYLRQQGKSWDDIINSASRFWGKDMNFRK</sequence>
<dbReference type="NCBIfam" id="TIGR03696">
    <property type="entry name" value="Rhs_assc_core"/>
    <property type="match status" value="1"/>
</dbReference>
<dbReference type="GeneID" id="78465247"/>
<dbReference type="Gene3D" id="2.180.10.10">
    <property type="entry name" value="RHS repeat-associated core"/>
    <property type="match status" value="1"/>
</dbReference>
<evidence type="ECO:0000313" key="1">
    <source>
        <dbReference type="EMBL" id="VTR52831.1"/>
    </source>
</evidence>
<dbReference type="EMBL" id="LR590484">
    <property type="protein sequence ID" value="VTR52831.1"/>
    <property type="molecule type" value="Genomic_DNA"/>
</dbReference>
<evidence type="ECO:0000313" key="2">
    <source>
        <dbReference type="Proteomes" id="UP000308196"/>
    </source>
</evidence>
<dbReference type="STRING" id="1123265.GCA_000686625_00013"/>
<dbReference type="InterPro" id="IPR022385">
    <property type="entry name" value="Rhs_assc_core"/>
</dbReference>
<protein>
    <submittedName>
        <fullName evidence="1">RHS repeat-associated core domain</fullName>
    </submittedName>
</protein>
<organism evidence="1 2">
    <name type="scientific">Sphingobacterium thalpophilum</name>
    <dbReference type="NCBI Taxonomy" id="259"/>
    <lineage>
        <taxon>Bacteria</taxon>
        <taxon>Pseudomonadati</taxon>
        <taxon>Bacteroidota</taxon>
        <taxon>Sphingobacteriia</taxon>
        <taxon>Sphingobacteriales</taxon>
        <taxon>Sphingobacteriaceae</taxon>
        <taxon>Sphingobacterium</taxon>
    </lineage>
</organism>
<dbReference type="Proteomes" id="UP000308196">
    <property type="component" value="Chromosome"/>
</dbReference>
<reference evidence="1 2" key="1">
    <citation type="submission" date="2019-05" db="EMBL/GenBank/DDBJ databases">
        <authorList>
            <consortium name="Pathogen Informatics"/>
        </authorList>
    </citation>
    <scope>NUCLEOTIDE SEQUENCE [LARGE SCALE GENOMIC DNA]</scope>
    <source>
        <strain evidence="1 2">NCTC11429</strain>
    </source>
</reference>
<proteinExistence type="predicted"/>
<gene>
    <name evidence="1" type="ORF">NCTC11429_04676</name>
</gene>
<dbReference type="PANTHER" id="PTHR32305:SF15">
    <property type="entry name" value="PROTEIN RHSA-RELATED"/>
    <property type="match status" value="1"/>
</dbReference>
<dbReference type="AlphaFoldDB" id="A0A4U9W2G4"/>
<accession>A0A4U9W2G4</accession>
<dbReference type="PANTHER" id="PTHR32305">
    <property type="match status" value="1"/>
</dbReference>
<dbReference type="InterPro" id="IPR050708">
    <property type="entry name" value="T6SS_VgrG/RHS"/>
</dbReference>